<keyword evidence="1" id="KW-0547">Nucleotide-binding</keyword>
<dbReference type="SUPFAM" id="SSF56801">
    <property type="entry name" value="Acetyl-CoA synthetase-like"/>
    <property type="match status" value="1"/>
</dbReference>
<name>A0A5J4TFL9_9EUKA</name>
<dbReference type="OrthoDB" id="1700726at2759"/>
<dbReference type="GO" id="GO:0016020">
    <property type="term" value="C:membrane"/>
    <property type="evidence" value="ECO:0007669"/>
    <property type="project" value="TreeGrafter"/>
</dbReference>
<dbReference type="Proteomes" id="UP000324800">
    <property type="component" value="Unassembled WGS sequence"/>
</dbReference>
<dbReference type="GO" id="GO:0005524">
    <property type="term" value="F:ATP binding"/>
    <property type="evidence" value="ECO:0007669"/>
    <property type="project" value="UniProtKB-KW"/>
</dbReference>
<evidence type="ECO:0000313" key="5">
    <source>
        <dbReference type="Proteomes" id="UP000324800"/>
    </source>
</evidence>
<feature type="region of interest" description="Disordered" evidence="3">
    <location>
        <begin position="130"/>
        <end position="176"/>
    </location>
</feature>
<dbReference type="PANTHER" id="PTHR43272:SF33">
    <property type="entry name" value="AMP-BINDING DOMAIN-CONTAINING PROTEIN-RELATED"/>
    <property type="match status" value="1"/>
</dbReference>
<keyword evidence="2" id="KW-0067">ATP-binding</keyword>
<feature type="non-terminal residue" evidence="4">
    <location>
        <position position="1"/>
    </location>
</feature>
<protein>
    <submittedName>
        <fullName evidence="4">Long-chain acyl-CoA synthetase</fullName>
    </submittedName>
</protein>
<sequence>DEESTKTALDEDGFFHTGDIGTWLPGNFLSDDGVTIADSLRIIDRRKNIFKLSQGEFICAERLEDVFIANVPIIKQIMVYGPSTASALVAFVVPDWDKLLSKEMDKETKSAQWSSGIVKKWQDESETIKIEQKDKEKKEETESDKEEKEQSSSQAQPTISKQRVDTDPNAEKFASPLSIHPDCKSYLLAVLKRAADSNPDKVRRFEIPKGIVLFSEEWNDYNGCMT</sequence>
<feature type="compositionally biased region" description="Basic and acidic residues" evidence="3">
    <location>
        <begin position="130"/>
        <end position="150"/>
    </location>
</feature>
<dbReference type="AlphaFoldDB" id="A0A5J4TFL9"/>
<dbReference type="GO" id="GO:0005783">
    <property type="term" value="C:endoplasmic reticulum"/>
    <property type="evidence" value="ECO:0007669"/>
    <property type="project" value="TreeGrafter"/>
</dbReference>
<proteinExistence type="predicted"/>
<dbReference type="EMBL" id="SNRW01031657">
    <property type="protein sequence ID" value="KAA6357286.1"/>
    <property type="molecule type" value="Genomic_DNA"/>
</dbReference>
<dbReference type="PANTHER" id="PTHR43272">
    <property type="entry name" value="LONG-CHAIN-FATTY-ACID--COA LIGASE"/>
    <property type="match status" value="1"/>
</dbReference>
<dbReference type="GO" id="GO:0004467">
    <property type="term" value="F:long-chain fatty acid-CoA ligase activity"/>
    <property type="evidence" value="ECO:0007669"/>
    <property type="project" value="TreeGrafter"/>
</dbReference>
<organism evidence="4 5">
    <name type="scientific">Streblomastix strix</name>
    <dbReference type="NCBI Taxonomy" id="222440"/>
    <lineage>
        <taxon>Eukaryota</taxon>
        <taxon>Metamonada</taxon>
        <taxon>Preaxostyla</taxon>
        <taxon>Oxymonadida</taxon>
        <taxon>Streblomastigidae</taxon>
        <taxon>Streblomastix</taxon>
    </lineage>
</organism>
<comment type="caution">
    <text evidence="4">The sequence shown here is derived from an EMBL/GenBank/DDBJ whole genome shotgun (WGS) entry which is preliminary data.</text>
</comment>
<evidence type="ECO:0000256" key="3">
    <source>
        <dbReference type="SAM" id="MobiDB-lite"/>
    </source>
</evidence>
<accession>A0A5J4TFL9</accession>
<feature type="non-terminal residue" evidence="4">
    <location>
        <position position="226"/>
    </location>
</feature>
<reference evidence="4 5" key="1">
    <citation type="submission" date="2019-03" db="EMBL/GenBank/DDBJ databases">
        <title>Single cell metagenomics reveals metabolic interactions within the superorganism composed of flagellate Streblomastix strix and complex community of Bacteroidetes bacteria on its surface.</title>
        <authorList>
            <person name="Treitli S.C."/>
            <person name="Kolisko M."/>
            <person name="Husnik F."/>
            <person name="Keeling P."/>
            <person name="Hampl V."/>
        </authorList>
    </citation>
    <scope>NUCLEOTIDE SEQUENCE [LARGE SCALE GENOMIC DNA]</scope>
    <source>
        <strain evidence="4">ST1C</strain>
    </source>
</reference>
<evidence type="ECO:0000256" key="1">
    <source>
        <dbReference type="ARBA" id="ARBA00022741"/>
    </source>
</evidence>
<evidence type="ECO:0000313" key="4">
    <source>
        <dbReference type="EMBL" id="KAA6357286.1"/>
    </source>
</evidence>
<evidence type="ECO:0000256" key="2">
    <source>
        <dbReference type="ARBA" id="ARBA00022840"/>
    </source>
</evidence>
<gene>
    <name evidence="4" type="ORF">EZS28_047187</name>
</gene>